<proteinExistence type="predicted"/>
<protein>
    <submittedName>
        <fullName evidence="1">Uncharacterized protein</fullName>
    </submittedName>
</protein>
<accession>A0A0P1GK49</accession>
<dbReference type="AlphaFoldDB" id="A0A0P1GK49"/>
<dbReference type="STRING" id="441103.TRN7648_03921"/>
<organism evidence="1 2">
    <name type="scientific">Tropicibacter naphthalenivorans</name>
    <dbReference type="NCBI Taxonomy" id="441103"/>
    <lineage>
        <taxon>Bacteria</taxon>
        <taxon>Pseudomonadati</taxon>
        <taxon>Pseudomonadota</taxon>
        <taxon>Alphaproteobacteria</taxon>
        <taxon>Rhodobacterales</taxon>
        <taxon>Roseobacteraceae</taxon>
        <taxon>Tropicibacter</taxon>
    </lineage>
</organism>
<dbReference type="EMBL" id="CYSE01000012">
    <property type="protein sequence ID" value="CUH82343.1"/>
    <property type="molecule type" value="Genomic_DNA"/>
</dbReference>
<reference evidence="1 2" key="1">
    <citation type="submission" date="2015-09" db="EMBL/GenBank/DDBJ databases">
        <authorList>
            <consortium name="Swine Surveillance"/>
        </authorList>
    </citation>
    <scope>NUCLEOTIDE SEQUENCE [LARGE SCALE GENOMIC DNA]</scope>
    <source>
        <strain evidence="1 2">CECT 7648</strain>
    </source>
</reference>
<evidence type="ECO:0000313" key="1">
    <source>
        <dbReference type="EMBL" id="CUH82343.1"/>
    </source>
</evidence>
<sequence length="292" mass="32731">MTAQFDRYREAAKRRIAAQQAFLAVTKTYREDIQRDGRKITIDLLEGFFDETYGKSDRVKAEAQRAKELIEDFHKAAEDITQSVAMMVLELQTALSTLPTKALAPFFEEMGKPLAPKGNTPLDVARAGMENLSDAGQKLLDGGHQAAIEAHGLELRAEETLYQATILLELRKKHLSEFRQENLSVTLDDLKQRATKEGKDAVAEGLRKELAEILAEVVALTVEEVAQIKRAHKLGRLFQRLMGKKQVNRQRNDTDQLMDLVGLLEKENALLGKLDAVFKETAEAMKQVLESA</sequence>
<evidence type="ECO:0000313" key="2">
    <source>
        <dbReference type="Proteomes" id="UP000054935"/>
    </source>
</evidence>
<keyword evidence="2" id="KW-1185">Reference proteome</keyword>
<gene>
    <name evidence="1" type="ORF">TRN7648_03921</name>
</gene>
<dbReference type="Proteomes" id="UP000054935">
    <property type="component" value="Unassembled WGS sequence"/>
</dbReference>
<name>A0A0P1GK49_9RHOB</name>